<dbReference type="RefSeq" id="WP_119114256.1">
    <property type="nucleotide sequence ID" value="NZ_CBCSEO010000013.1"/>
</dbReference>
<dbReference type="GO" id="GO:1990281">
    <property type="term" value="C:efflux pump complex"/>
    <property type="evidence" value="ECO:0007669"/>
    <property type="project" value="TreeGrafter"/>
</dbReference>
<comment type="caution">
    <text evidence="3">The sequence shown here is derived from an EMBL/GenBank/DDBJ whole genome shotgun (WGS) entry which is preliminary data.</text>
</comment>
<dbReference type="Gene3D" id="2.40.420.20">
    <property type="match status" value="1"/>
</dbReference>
<feature type="domain" description="YknX-like beta-barrel" evidence="2">
    <location>
        <begin position="229"/>
        <end position="305"/>
    </location>
</feature>
<dbReference type="InterPro" id="IPR058636">
    <property type="entry name" value="Beta-barrel_YknX"/>
</dbReference>
<proteinExistence type="predicted"/>
<evidence type="ECO:0000313" key="4">
    <source>
        <dbReference type="Proteomes" id="UP000265816"/>
    </source>
</evidence>
<dbReference type="OrthoDB" id="2446145at2"/>
<evidence type="ECO:0000259" key="2">
    <source>
        <dbReference type="Pfam" id="PF25990"/>
    </source>
</evidence>
<feature type="domain" description="YknX-like barrel-sandwich hybrid" evidence="1">
    <location>
        <begin position="64"/>
        <end position="219"/>
    </location>
</feature>
<dbReference type="Pfam" id="PF25990">
    <property type="entry name" value="Beta-barrel_YknX"/>
    <property type="match status" value="1"/>
</dbReference>
<reference evidence="3 4" key="1">
    <citation type="submission" date="2018-08" db="EMBL/GenBank/DDBJ databases">
        <title>Bacillus jemisoniae sp. nov., Bacillus chryseoplanitiae sp. nov., Bacillus resnikiae sp. nov., and Bacillus frankliniae sp. nov., isolated from Viking spacecraft and associated surfaces.</title>
        <authorList>
            <person name="Seuylemezian A."/>
            <person name="Vaishampayan P."/>
        </authorList>
    </citation>
    <scope>NUCLEOTIDE SEQUENCE [LARGE SCALE GENOMIC DNA]</scope>
    <source>
        <strain evidence="3 4">JJ-247</strain>
    </source>
</reference>
<evidence type="ECO:0000259" key="1">
    <source>
        <dbReference type="Pfam" id="PF25984"/>
    </source>
</evidence>
<organism evidence="3 4">
    <name type="scientific">Mesobacillus zeae</name>
    <dbReference type="NCBI Taxonomy" id="1917180"/>
    <lineage>
        <taxon>Bacteria</taxon>
        <taxon>Bacillati</taxon>
        <taxon>Bacillota</taxon>
        <taxon>Bacilli</taxon>
        <taxon>Bacillales</taxon>
        <taxon>Bacillaceae</taxon>
        <taxon>Mesobacillus</taxon>
    </lineage>
</organism>
<dbReference type="GO" id="GO:0015562">
    <property type="term" value="F:efflux transmembrane transporter activity"/>
    <property type="evidence" value="ECO:0007669"/>
    <property type="project" value="TreeGrafter"/>
</dbReference>
<accession>A0A398B3V5</accession>
<dbReference type="EMBL" id="QWVT01000033">
    <property type="protein sequence ID" value="RID82640.1"/>
    <property type="molecule type" value="Genomic_DNA"/>
</dbReference>
<name>A0A398B3V5_9BACI</name>
<dbReference type="Pfam" id="PF25984">
    <property type="entry name" value="BSH_YknX"/>
    <property type="match status" value="1"/>
</dbReference>
<evidence type="ECO:0000313" key="3">
    <source>
        <dbReference type="EMBL" id="RID82640.1"/>
    </source>
</evidence>
<dbReference type="PANTHER" id="PTHR30469">
    <property type="entry name" value="MULTIDRUG RESISTANCE PROTEIN MDTA"/>
    <property type="match status" value="1"/>
</dbReference>
<protein>
    <submittedName>
        <fullName evidence="3">Efflux RND transporter periplasmic adaptor subunit</fullName>
    </submittedName>
</protein>
<dbReference type="InterPro" id="IPR058639">
    <property type="entry name" value="BSH_YknX-like"/>
</dbReference>
<dbReference type="AlphaFoldDB" id="A0A398B3V5"/>
<dbReference type="Gene3D" id="2.40.30.170">
    <property type="match status" value="1"/>
</dbReference>
<sequence>MKKKATILLAAGAVFVSGNLYLSMKDDAKAKRSTYLNSWEQTKSEDLKLTLGTAGVVTPLEEHHVYYNEKPGGFKEFLVKKGDKVDEGTPLYHYASDEGDSGRKELESEKSQLAREAALIDEQIQQLTYLKSVSSSSGSSTAVTGDGTYGTPPPAGNGELLSASIEKEIFDKQTEKNRILAEIGKYDELLQSENEEDGLGINSDVTGVVKDVNYKLENPIMTIISDKPKVEGTFAESDLKKVEEGMEVYVTSSLFKGKVPGMLTKISTYPEEKPSVKKKSQFPYEIELDEDSKKIVQGSHVDVQVVTDKVLDAATVSEKAVEKEGKKSYVYILNESGKVEKRKFKKGIQRHGRVEAEGGVKKKELVAKRPEDIKKAGDPFFTPLNIDHLAKQPFKEASARSITKYIMIGFSKR</sequence>
<gene>
    <name evidence="3" type="ORF">D1970_18055</name>
</gene>
<keyword evidence="4" id="KW-1185">Reference proteome</keyword>
<dbReference type="Proteomes" id="UP000265816">
    <property type="component" value="Unassembled WGS sequence"/>
</dbReference>